<evidence type="ECO:0000313" key="1">
    <source>
        <dbReference type="EMBL" id="BES94901.1"/>
    </source>
</evidence>
<organism evidence="1 2">
    <name type="scientific">Nesidiocoris tenuis</name>
    <dbReference type="NCBI Taxonomy" id="355587"/>
    <lineage>
        <taxon>Eukaryota</taxon>
        <taxon>Metazoa</taxon>
        <taxon>Ecdysozoa</taxon>
        <taxon>Arthropoda</taxon>
        <taxon>Hexapoda</taxon>
        <taxon>Insecta</taxon>
        <taxon>Pterygota</taxon>
        <taxon>Neoptera</taxon>
        <taxon>Paraneoptera</taxon>
        <taxon>Hemiptera</taxon>
        <taxon>Heteroptera</taxon>
        <taxon>Panheteroptera</taxon>
        <taxon>Cimicomorpha</taxon>
        <taxon>Miridae</taxon>
        <taxon>Dicyphina</taxon>
        <taxon>Nesidiocoris</taxon>
    </lineage>
</organism>
<protein>
    <submittedName>
        <fullName evidence="1">Uncharacterized protein</fullName>
    </submittedName>
</protein>
<keyword evidence="2" id="KW-1185">Reference proteome</keyword>
<gene>
    <name evidence="1" type="ORF">NTJ_07712</name>
</gene>
<dbReference type="EMBL" id="AP028913">
    <property type="protein sequence ID" value="BES94901.1"/>
    <property type="molecule type" value="Genomic_DNA"/>
</dbReference>
<accession>A0ABN7ARS7</accession>
<proteinExistence type="predicted"/>
<dbReference type="Proteomes" id="UP001307889">
    <property type="component" value="Chromosome 5"/>
</dbReference>
<evidence type="ECO:0000313" key="2">
    <source>
        <dbReference type="Proteomes" id="UP001307889"/>
    </source>
</evidence>
<reference evidence="1 2" key="1">
    <citation type="submission" date="2023-09" db="EMBL/GenBank/DDBJ databases">
        <title>Nesidiocoris tenuis whole genome shotgun sequence.</title>
        <authorList>
            <person name="Shibata T."/>
            <person name="Shimoda M."/>
            <person name="Kobayashi T."/>
            <person name="Uehara T."/>
        </authorList>
    </citation>
    <scope>NUCLEOTIDE SEQUENCE [LARGE SCALE GENOMIC DNA]</scope>
    <source>
        <strain evidence="1 2">Japan</strain>
    </source>
</reference>
<name>A0ABN7ARS7_9HEMI</name>
<sequence length="75" mass="8458">MASQQSRMLSREKSHACSTVQILASDCLNLQAPPRANYRSHPHFGKTPVSQKNYTMLDISRTLMVPRAQRAFSPL</sequence>